<dbReference type="FunFam" id="1.20.1250.20:FF:000057">
    <property type="entry name" value="MFS general substrate transporter"/>
    <property type="match status" value="1"/>
</dbReference>
<dbReference type="GO" id="GO:0005506">
    <property type="term" value="F:iron ion binding"/>
    <property type="evidence" value="ECO:0007669"/>
    <property type="project" value="InterPro"/>
</dbReference>
<organism evidence="19">
    <name type="scientific">Pyricularia oryzae (strain Y34)</name>
    <name type="common">Rice blast fungus</name>
    <name type="synonym">Magnaporthe oryzae</name>
    <dbReference type="NCBI Taxonomy" id="1143189"/>
    <lineage>
        <taxon>Eukaryota</taxon>
        <taxon>Fungi</taxon>
        <taxon>Dikarya</taxon>
        <taxon>Ascomycota</taxon>
        <taxon>Pezizomycotina</taxon>
        <taxon>Sordariomycetes</taxon>
        <taxon>Sordariomycetidae</taxon>
        <taxon>Magnaporthales</taxon>
        <taxon>Pyriculariaceae</taxon>
        <taxon>Pyricularia</taxon>
    </lineage>
</organism>
<evidence type="ECO:0000259" key="17">
    <source>
        <dbReference type="PROSITE" id="PS51349"/>
    </source>
</evidence>
<dbReference type="FunFam" id="2.60.120.620:FF:000020">
    <property type="entry name" value="Unplaced genomic scaffold supercont2.4, whole genome shotgun sequence"/>
    <property type="match status" value="1"/>
</dbReference>
<feature type="transmembrane region" description="Helical" evidence="14">
    <location>
        <begin position="1429"/>
        <end position="1449"/>
    </location>
</feature>
<keyword evidence="11" id="KW-0408">Iron</keyword>
<dbReference type="Gene3D" id="1.20.1250.20">
    <property type="entry name" value="MFS general substrate transporter like domains"/>
    <property type="match status" value="1"/>
</dbReference>
<evidence type="ECO:0000256" key="8">
    <source>
        <dbReference type="ARBA" id="ARBA00022964"/>
    </source>
</evidence>
<keyword evidence="5" id="KW-0349">Heme</keyword>
<keyword evidence="10" id="KW-0560">Oxidoreductase</keyword>
<evidence type="ECO:0000256" key="4">
    <source>
        <dbReference type="ARBA" id="ARBA00022448"/>
    </source>
</evidence>
<dbReference type="PROSITE" id="PS00191">
    <property type="entry name" value="CYTOCHROME_B5_1"/>
    <property type="match status" value="1"/>
</dbReference>
<comment type="cofactor">
    <cofactor evidence="2">
        <name>L-ascorbate</name>
        <dbReference type="ChEBI" id="CHEBI:38290"/>
    </cofactor>
</comment>
<feature type="transmembrane region" description="Helical" evidence="14">
    <location>
        <begin position="1325"/>
        <end position="1346"/>
    </location>
</feature>
<dbReference type="SMART" id="SM01117">
    <property type="entry name" value="Cyt-b5"/>
    <property type="match status" value="1"/>
</dbReference>
<evidence type="ECO:0000256" key="13">
    <source>
        <dbReference type="SAM" id="MobiDB-lite"/>
    </source>
</evidence>
<dbReference type="Pfam" id="PF07690">
    <property type="entry name" value="MFS_1"/>
    <property type="match status" value="1"/>
</dbReference>
<dbReference type="PROSITE" id="PS51349">
    <property type="entry name" value="FMN_HYDROXY_ACID_DH_2"/>
    <property type="match status" value="1"/>
</dbReference>
<dbReference type="InterPro" id="IPR036400">
    <property type="entry name" value="Cyt_B5-like_heme/steroid_sf"/>
</dbReference>
<dbReference type="InterPro" id="IPR036259">
    <property type="entry name" value="MFS_trans_sf"/>
</dbReference>
<dbReference type="GO" id="GO:0031418">
    <property type="term" value="F:L-ascorbic acid binding"/>
    <property type="evidence" value="ECO:0007669"/>
    <property type="project" value="InterPro"/>
</dbReference>
<accession>A0AA97NS06</accession>
<dbReference type="PANTHER" id="PTHR43791">
    <property type="entry name" value="PERMEASE-RELATED"/>
    <property type="match status" value="1"/>
</dbReference>
<comment type="cofactor">
    <cofactor evidence="1">
        <name>FMN</name>
        <dbReference type="ChEBI" id="CHEBI:58210"/>
    </cofactor>
</comment>
<dbReference type="InterPro" id="IPR037396">
    <property type="entry name" value="FMN_HAD"/>
</dbReference>
<dbReference type="InterPro" id="IPR001199">
    <property type="entry name" value="Cyt_B5-like_heme/steroid-bd"/>
</dbReference>
<keyword evidence="4" id="KW-0813">Transport</keyword>
<dbReference type="PROSITE" id="PS51471">
    <property type="entry name" value="FE2OG_OXY"/>
    <property type="match status" value="1"/>
</dbReference>
<dbReference type="Gene3D" id="2.60.120.620">
    <property type="entry name" value="q2cbj1_9rhob like domain"/>
    <property type="match status" value="1"/>
</dbReference>
<evidence type="ECO:0000256" key="3">
    <source>
        <dbReference type="ARBA" id="ARBA00004141"/>
    </source>
</evidence>
<dbReference type="GO" id="GO:0020037">
    <property type="term" value="F:heme binding"/>
    <property type="evidence" value="ECO:0007669"/>
    <property type="project" value="InterPro"/>
</dbReference>
<evidence type="ECO:0000259" key="16">
    <source>
        <dbReference type="PROSITE" id="PS50850"/>
    </source>
</evidence>
<feature type="region of interest" description="Disordered" evidence="13">
    <location>
        <begin position="615"/>
        <end position="634"/>
    </location>
</feature>
<dbReference type="SUPFAM" id="SSF51395">
    <property type="entry name" value="FMN-linked oxidoreductases"/>
    <property type="match status" value="1"/>
</dbReference>
<dbReference type="Proteomes" id="UP000011086">
    <property type="component" value="Unassembled WGS sequence"/>
</dbReference>
<feature type="transmembrane region" description="Helical" evidence="14">
    <location>
        <begin position="1358"/>
        <end position="1378"/>
    </location>
</feature>
<evidence type="ECO:0000256" key="5">
    <source>
        <dbReference type="ARBA" id="ARBA00022617"/>
    </source>
</evidence>
<evidence type="ECO:0000256" key="6">
    <source>
        <dbReference type="ARBA" id="ARBA00022692"/>
    </source>
</evidence>
<feature type="region of interest" description="Disordered" evidence="13">
    <location>
        <begin position="1"/>
        <end position="40"/>
    </location>
</feature>
<feature type="transmembrane region" description="Helical" evidence="14">
    <location>
        <begin position="1192"/>
        <end position="1209"/>
    </location>
</feature>
<feature type="compositionally biased region" description="Basic and acidic residues" evidence="13">
    <location>
        <begin position="1135"/>
        <end position="1151"/>
    </location>
</feature>
<feature type="transmembrane region" description="Helical" evidence="14">
    <location>
        <begin position="1262"/>
        <end position="1283"/>
    </location>
</feature>
<keyword evidence="6 14" id="KW-0812">Transmembrane</keyword>
<feature type="transmembrane region" description="Helical" evidence="14">
    <location>
        <begin position="1491"/>
        <end position="1514"/>
    </location>
</feature>
<dbReference type="InterPro" id="IPR011701">
    <property type="entry name" value="MFS"/>
</dbReference>
<dbReference type="PROSITE" id="PS50255">
    <property type="entry name" value="CYTOCHROME_B5_2"/>
    <property type="match status" value="1"/>
</dbReference>
<feature type="transmembrane region" description="Helical" evidence="14">
    <location>
        <begin position="1461"/>
        <end position="1479"/>
    </location>
</feature>
<dbReference type="PANTHER" id="PTHR43791:SF23">
    <property type="entry name" value="MAJOR FACILITATOR SUPERFAMILY (MFS) PROFILE DOMAIN-CONTAINING PROTEIN"/>
    <property type="match status" value="1"/>
</dbReference>
<feature type="transmembrane region" description="Helical" evidence="14">
    <location>
        <begin position="1289"/>
        <end position="1313"/>
    </location>
</feature>
<feature type="domain" description="Major facilitator superfamily (MFS) profile" evidence="16">
    <location>
        <begin position="1196"/>
        <end position="1600"/>
    </location>
</feature>
<evidence type="ECO:0000256" key="2">
    <source>
        <dbReference type="ARBA" id="ARBA00001961"/>
    </source>
</evidence>
<dbReference type="InterPro" id="IPR005123">
    <property type="entry name" value="Oxoglu/Fe-dep_dioxygenase_dom"/>
</dbReference>
<evidence type="ECO:0000256" key="9">
    <source>
        <dbReference type="ARBA" id="ARBA00022989"/>
    </source>
</evidence>
<dbReference type="SUPFAM" id="SSF55856">
    <property type="entry name" value="Cytochrome b5-like heme/steroid binding domain"/>
    <property type="match status" value="1"/>
</dbReference>
<feature type="transmembrane region" description="Helical" evidence="14">
    <location>
        <begin position="1520"/>
        <end position="1539"/>
    </location>
</feature>
<evidence type="ECO:0000256" key="7">
    <source>
        <dbReference type="ARBA" id="ARBA00022723"/>
    </source>
</evidence>
<dbReference type="SMART" id="SM00702">
    <property type="entry name" value="P4Hc"/>
    <property type="match status" value="1"/>
</dbReference>
<comment type="subcellular location">
    <subcellularLocation>
        <location evidence="3">Membrane</location>
        <topology evidence="3">Multi-pass membrane protein</topology>
    </subcellularLocation>
</comment>
<dbReference type="InterPro" id="IPR006620">
    <property type="entry name" value="Pro_4_hyd_alph"/>
</dbReference>
<name>A0AA97NS06_PYRO3</name>
<evidence type="ECO:0000313" key="19">
    <source>
        <dbReference type="EMBL" id="ELQ35250.1"/>
    </source>
</evidence>
<feature type="transmembrane region" description="Helical" evidence="14">
    <location>
        <begin position="1551"/>
        <end position="1572"/>
    </location>
</feature>
<feature type="compositionally biased region" description="Basic residues" evidence="13">
    <location>
        <begin position="1"/>
        <end position="13"/>
    </location>
</feature>
<dbReference type="InterPro" id="IPR013785">
    <property type="entry name" value="Aldolase_TIM"/>
</dbReference>
<dbReference type="GO" id="GO:0016705">
    <property type="term" value="F:oxidoreductase activity, acting on paired donors, with incorporation or reduction of molecular oxygen"/>
    <property type="evidence" value="ECO:0007669"/>
    <property type="project" value="InterPro"/>
</dbReference>
<sequence length="1634" mass="179390">MSRTKQAARKNKRKAETQLQNAPTKRLTPPDDAPQAQAAVGQSHNLNAVVSSEEVEVAVDTLRTLAQHPAAIKSKACRDLRSAVYDFRQACTTGANSTGDGSMNLTARISGALVDEKYTDALVLLAEMRIRNEAPKLGALCRWVRDLDVTSGLSVKGAEAGLPPWTDRQRLLLKVLDAISRVTGTWDVKHVPVSITSDPVAIQAIWSLREEGKSWPMHQSVLDGTIFKSCATDIKEKFQVLERTPGPDRKPPNLHDAVLYLSTDNAVELSSTPPTITHHHHPAVPKLSLMKDVLSPDECRAIVGAMESVGYLPDAPVRDDGAEASILAHNVYWIVDQAFHDKLWDRVKPFVPAIADGRKVHGINRRFRVYRYVPGAEYRVHFDGAWPPSGVEPGTGKYLWDASPPENPQSSLFTFLVYLNDEFEGGETTFFTPSLREGVMNAYPVRPIMGSIALFPHGESKGALLHEGTGVRKGAKYIIRTDVDVVSRSLVLASAARSLVLFKPKSLDPPGFRKDVDQKRDSTVTLVPKAALQPSLNDRLNPSNNDVIHGQVWDVTEFLELHPGGARIILKSAGRDATSSYESVHDPDLVTKTLAPSCLVGTINPQSTTLVPTAEEVPSPATDDSRSAQPIHPPLTSMLNVSDFERAAKKYLSDIGWAYYSSGAEDEISMQDPRRIFNRIALRPRILRHVETIDTSCSYFGGRIKSSLPIYITPTGLSRYAHQDGDQCLARACGHEGIVYCMPTTAAHEAVFGARTTPNQPLCFQLYTGRDYDRTRALLRKVERLGAAAIFVTVDSPVIGRRERDDRIKAADGEDPLFAAGVAKSGSMTLLNPTLTWDDLDWLRAATSLPLVLKGVQTVEDAVLAHRAGVDGIVLSNHGGRSQDTAQAPMLTLLEIRRHAPHLLAPETRSRFEVFLDGGVRRGTDVLKALALGASAVGVGRPALYSMTNGWGEAGVRRLIMMLRMEIETNMALAGATRLGEVVPEMVNTERVEHEVFRRLTHQICSSRQPSLDIRTVERRWGGAISTRNGIHWETDDWTPTVPPYDFHPHNSGVARSKREWGAPWGLGSSSGSQQLFASSALSGYGTFKWRQLLTAACGWNHNDTREKSLRLAGFDELTGINCHKLRVSNTPFPHEQENMADKTERPVAEQDDDIGKDVDAPMVGGLTMPAKLAALSEDEYRRLGRKATLKMDLIIMPIMVVMYILNYLDRQNIASAKLANIERDLSLSPVQYQTAVSILFVGYILMQIPSNMIVGKIKWPGLYICLGMAAWGIVSALMAIVHNYGGLLAARIFLGFVEAIFFPGALYFLSLFYNRRQYAFRTAILYSGSQLGNAFGGLFAIAILNLEGKHGLEGWRWLFLVEGVMTTGLAIIFAFILPNSNKKILTLTEEECEWVQWNFIKDQGQEDNSDEITATRGLVLALTDVKTWLLCGTLYATYIVGAVVNFFPSVVGGLGYDRNTTYGLTAPPFILCVFCMLINGFHSDRTQERFWHVVGPLGVTLVANVIAVSTLSIGARYTAMMLLPASFYSSAVVTLSWITGSLSQPAAKRASAIALINALCNTPNIWASYLYGGAPRFLVAFIVNLAATGLAIGFAAATRVYLGRQNAKLDRGQTLGKNGPTEAQLAGNYRYLL</sequence>
<feature type="region of interest" description="Disordered" evidence="13">
    <location>
        <begin position="1132"/>
        <end position="1151"/>
    </location>
</feature>
<dbReference type="GO" id="GO:0016020">
    <property type="term" value="C:membrane"/>
    <property type="evidence" value="ECO:0007669"/>
    <property type="project" value="UniProtKB-SubCell"/>
</dbReference>
<dbReference type="PROSITE" id="PS50850">
    <property type="entry name" value="MFS"/>
    <property type="match status" value="1"/>
</dbReference>
<feature type="transmembrane region" description="Helical" evidence="14">
    <location>
        <begin position="1578"/>
        <end position="1603"/>
    </location>
</feature>
<dbReference type="FunFam" id="1.20.1250.20:FF:000013">
    <property type="entry name" value="MFS general substrate transporter"/>
    <property type="match status" value="1"/>
</dbReference>
<keyword evidence="9 14" id="KW-1133">Transmembrane helix</keyword>
<feature type="domain" description="Fe2OG dioxygenase" evidence="18">
    <location>
        <begin position="362"/>
        <end position="485"/>
    </location>
</feature>
<feature type="domain" description="FMN hydroxy acid dehydrogenase" evidence="17">
    <location>
        <begin position="633"/>
        <end position="992"/>
    </location>
</feature>
<dbReference type="InterPro" id="IPR018506">
    <property type="entry name" value="Cyt_B5_heme-BS"/>
</dbReference>
<dbReference type="GO" id="GO:0022857">
    <property type="term" value="F:transmembrane transporter activity"/>
    <property type="evidence" value="ECO:0007669"/>
    <property type="project" value="InterPro"/>
</dbReference>
<keyword evidence="8" id="KW-0223">Dioxygenase</keyword>
<protein>
    <submittedName>
        <fullName evidence="19">Nicotinamide mononucleotide permease</fullName>
    </submittedName>
</protein>
<dbReference type="InterPro" id="IPR037458">
    <property type="entry name" value="L-MDH/L-LDH_FMN-bd"/>
</dbReference>
<dbReference type="Pfam" id="PF01070">
    <property type="entry name" value="FMN_dh"/>
    <property type="match status" value="1"/>
</dbReference>
<dbReference type="Gene3D" id="3.10.120.10">
    <property type="entry name" value="Cytochrome b5-like heme/steroid binding domain"/>
    <property type="match status" value="1"/>
</dbReference>
<dbReference type="EMBL" id="JH793878">
    <property type="protein sequence ID" value="ELQ35250.1"/>
    <property type="molecule type" value="Genomic_DNA"/>
</dbReference>
<dbReference type="InterPro" id="IPR020846">
    <property type="entry name" value="MFS_dom"/>
</dbReference>
<keyword evidence="12 14" id="KW-0472">Membrane</keyword>
<dbReference type="SUPFAM" id="SSF103473">
    <property type="entry name" value="MFS general substrate transporter"/>
    <property type="match status" value="1"/>
</dbReference>
<dbReference type="Gene3D" id="3.20.20.70">
    <property type="entry name" value="Aldolase class I"/>
    <property type="match status" value="1"/>
</dbReference>
<evidence type="ECO:0000256" key="1">
    <source>
        <dbReference type="ARBA" id="ARBA00001917"/>
    </source>
</evidence>
<dbReference type="InterPro" id="IPR000262">
    <property type="entry name" value="FMN-dep_DH"/>
</dbReference>
<evidence type="ECO:0000256" key="10">
    <source>
        <dbReference type="ARBA" id="ARBA00023002"/>
    </source>
</evidence>
<keyword evidence="7" id="KW-0479">Metal-binding</keyword>
<dbReference type="GO" id="GO:0051213">
    <property type="term" value="F:dioxygenase activity"/>
    <property type="evidence" value="ECO:0007669"/>
    <property type="project" value="UniProtKB-KW"/>
</dbReference>
<evidence type="ECO:0000256" key="14">
    <source>
        <dbReference type="SAM" id="Phobius"/>
    </source>
</evidence>
<dbReference type="InterPro" id="IPR044862">
    <property type="entry name" value="Pro_4_hyd_alph_FE2OG_OXY"/>
</dbReference>
<evidence type="ECO:0000256" key="12">
    <source>
        <dbReference type="ARBA" id="ARBA00023136"/>
    </source>
</evidence>
<gene>
    <name evidence="19" type="ORF">OOU_Y34scaffold00719g14</name>
</gene>
<evidence type="ECO:0000259" key="15">
    <source>
        <dbReference type="PROSITE" id="PS50255"/>
    </source>
</evidence>
<evidence type="ECO:0000259" key="18">
    <source>
        <dbReference type="PROSITE" id="PS51471"/>
    </source>
</evidence>
<dbReference type="Pfam" id="PF13640">
    <property type="entry name" value="2OG-FeII_Oxy_3"/>
    <property type="match status" value="1"/>
</dbReference>
<proteinExistence type="predicted"/>
<feature type="domain" description="Cytochrome b5 heme-binding" evidence="15">
    <location>
        <begin position="547"/>
        <end position="604"/>
    </location>
</feature>
<evidence type="ECO:0000256" key="11">
    <source>
        <dbReference type="ARBA" id="ARBA00023004"/>
    </source>
</evidence>
<dbReference type="CDD" id="cd02922">
    <property type="entry name" value="FCB2_FMN"/>
    <property type="match status" value="1"/>
</dbReference>
<reference evidence="19" key="1">
    <citation type="journal article" date="2012" name="PLoS Genet.">
        <title>Comparative analysis of the genomes of two field isolates of the rice blast fungus Magnaporthe oryzae.</title>
        <authorList>
            <person name="Xue M."/>
            <person name="Yang J."/>
            <person name="Li Z."/>
            <person name="Hu S."/>
            <person name="Yao N."/>
            <person name="Dean R.A."/>
            <person name="Zhao W."/>
            <person name="Shen M."/>
            <person name="Zhang H."/>
            <person name="Li C."/>
            <person name="Liu L."/>
            <person name="Cao L."/>
            <person name="Xu X."/>
            <person name="Xing Y."/>
            <person name="Hsiang T."/>
            <person name="Zhang Z."/>
            <person name="Xu J.R."/>
            <person name="Peng Y.L."/>
        </authorList>
    </citation>
    <scope>NUCLEOTIDE SEQUENCE</scope>
    <source>
        <strain evidence="19">Y34</strain>
    </source>
</reference>
<dbReference type="Pfam" id="PF00173">
    <property type="entry name" value="Cyt-b5"/>
    <property type="match status" value="1"/>
</dbReference>